<proteinExistence type="predicted"/>
<keyword evidence="2" id="KW-0539">Nucleus</keyword>
<comment type="subcellular location">
    <subcellularLocation>
        <location evidence="1">Nucleus</location>
    </subcellularLocation>
</comment>
<dbReference type="GO" id="GO:0003677">
    <property type="term" value="F:DNA binding"/>
    <property type="evidence" value="ECO:0007669"/>
    <property type="project" value="InterPro"/>
</dbReference>
<sequence length="487" mass="54431">MDRKEMRGHSIQKWRIKNRGAGKIESRRVLAGRGRNTLQGRTASKEPNVEHTRACDSIGTQQERDGIDLLSCVGPRVLGCLETVSENVDGNERNAPEPHGTSNGTHRDVRYVDMCVLNPALRNPGRKWGGAGLTIVLKESAIISKASAGIRTSNKASNRGVAMEEWKIGHTSLRFYVMPASPPHAEPRTPGDEDQTQSRGRLVWVPPTRKKKNRGRPWGLGKRSRQADDSIWGKLVVGVPWPQQGGKNRFRTAVIKLRIVVGMSSPVHHEFGERHLRYGPKGTRAYARKPYCDAWGNMVPALFPDEEEMGFVEQPNTHIRETTFAPEVEMTPPKRGRGRPRKSGLTGEGLGPFRMEDSVPTRKRGRPRKIPSIDADRLRSITGICQCGTLMQAKQGPRSVWEYIEEFQETAKRCKPKSVEDWCRWYKAGLREEIQGELIGVLEPWNLFSLVNRMAGQAMEAEIGSFGRLSVRRGAGVADWEGPRGGS</sequence>
<evidence type="ECO:0000313" key="5">
    <source>
        <dbReference type="Proteomes" id="UP000712600"/>
    </source>
</evidence>
<dbReference type="InterPro" id="IPR017956">
    <property type="entry name" value="AT_hook_DNA-bd_motif"/>
</dbReference>
<dbReference type="EMBL" id="QGKX02001290">
    <property type="protein sequence ID" value="KAF3536228.1"/>
    <property type="molecule type" value="Genomic_DNA"/>
</dbReference>
<name>A0A8S9QCE7_BRACR</name>
<organism evidence="4 5">
    <name type="scientific">Brassica cretica</name>
    <name type="common">Mustard</name>
    <dbReference type="NCBI Taxonomy" id="69181"/>
    <lineage>
        <taxon>Eukaryota</taxon>
        <taxon>Viridiplantae</taxon>
        <taxon>Streptophyta</taxon>
        <taxon>Embryophyta</taxon>
        <taxon>Tracheophyta</taxon>
        <taxon>Spermatophyta</taxon>
        <taxon>Magnoliopsida</taxon>
        <taxon>eudicotyledons</taxon>
        <taxon>Gunneridae</taxon>
        <taxon>Pentapetalae</taxon>
        <taxon>rosids</taxon>
        <taxon>malvids</taxon>
        <taxon>Brassicales</taxon>
        <taxon>Brassicaceae</taxon>
        <taxon>Brassiceae</taxon>
        <taxon>Brassica</taxon>
    </lineage>
</organism>
<evidence type="ECO:0000256" key="1">
    <source>
        <dbReference type="ARBA" id="ARBA00004123"/>
    </source>
</evidence>
<dbReference type="PROSITE" id="PS00354">
    <property type="entry name" value="HMGI_Y"/>
    <property type="match status" value="1"/>
</dbReference>
<dbReference type="AlphaFoldDB" id="A0A8S9QCE7"/>
<reference evidence="4" key="1">
    <citation type="submission" date="2019-12" db="EMBL/GenBank/DDBJ databases">
        <title>Genome sequencing and annotation of Brassica cretica.</title>
        <authorList>
            <person name="Studholme D.J."/>
            <person name="Sarris P."/>
        </authorList>
    </citation>
    <scope>NUCLEOTIDE SEQUENCE</scope>
    <source>
        <strain evidence="4">PFS-109/04</strain>
        <tissue evidence="4">Leaf</tissue>
    </source>
</reference>
<dbReference type="InterPro" id="IPR000637">
    <property type="entry name" value="HMGI/Y_DNA-bd_CS"/>
</dbReference>
<feature type="region of interest" description="Disordered" evidence="3">
    <location>
        <begin position="329"/>
        <end position="369"/>
    </location>
</feature>
<dbReference type="Proteomes" id="UP000712600">
    <property type="component" value="Unassembled WGS sequence"/>
</dbReference>
<dbReference type="GO" id="GO:0005634">
    <property type="term" value="C:nucleus"/>
    <property type="evidence" value="ECO:0007669"/>
    <property type="project" value="UniProtKB-SubCell"/>
</dbReference>
<dbReference type="PRINTS" id="PR00929">
    <property type="entry name" value="ATHOOK"/>
</dbReference>
<protein>
    <submittedName>
        <fullName evidence="4">Uncharacterized protein</fullName>
    </submittedName>
</protein>
<comment type="caution">
    <text evidence="4">The sequence shown here is derived from an EMBL/GenBank/DDBJ whole genome shotgun (WGS) entry which is preliminary data.</text>
</comment>
<evidence type="ECO:0000313" key="4">
    <source>
        <dbReference type="EMBL" id="KAF3536228.1"/>
    </source>
</evidence>
<dbReference type="GO" id="GO:0006355">
    <property type="term" value="P:regulation of DNA-templated transcription"/>
    <property type="evidence" value="ECO:0007669"/>
    <property type="project" value="InterPro"/>
</dbReference>
<evidence type="ECO:0000256" key="2">
    <source>
        <dbReference type="ARBA" id="ARBA00023242"/>
    </source>
</evidence>
<dbReference type="SMART" id="SM00384">
    <property type="entry name" value="AT_hook"/>
    <property type="match status" value="2"/>
</dbReference>
<gene>
    <name evidence="4" type="ORF">F2Q69_00021301</name>
</gene>
<evidence type="ECO:0000256" key="3">
    <source>
        <dbReference type="SAM" id="MobiDB-lite"/>
    </source>
</evidence>
<accession>A0A8S9QCE7</accession>
<feature type="region of interest" description="Disordered" evidence="3">
    <location>
        <begin position="180"/>
        <end position="199"/>
    </location>
</feature>